<keyword evidence="2" id="KW-1185">Reference proteome</keyword>
<dbReference type="EMBL" id="MU266585">
    <property type="protein sequence ID" value="KAH7920366.1"/>
    <property type="molecule type" value="Genomic_DNA"/>
</dbReference>
<organism evidence="1 2">
    <name type="scientific">Leucogyrophana mollusca</name>
    <dbReference type="NCBI Taxonomy" id="85980"/>
    <lineage>
        <taxon>Eukaryota</taxon>
        <taxon>Fungi</taxon>
        <taxon>Dikarya</taxon>
        <taxon>Basidiomycota</taxon>
        <taxon>Agaricomycotina</taxon>
        <taxon>Agaricomycetes</taxon>
        <taxon>Agaricomycetidae</taxon>
        <taxon>Boletales</taxon>
        <taxon>Boletales incertae sedis</taxon>
        <taxon>Leucogyrophana</taxon>
    </lineage>
</organism>
<protein>
    <submittedName>
        <fullName evidence="1">Uncharacterized protein</fullName>
    </submittedName>
</protein>
<sequence length="112" mass="12606">MLEADSAADYFPFDPSGEPVRVAIRDYMTKAMFRVGRVSAMSGAEQMESEWIAQCLIKKMDTRPGLSRETGDAGEKLEKLEAKLDPEGVILERMAKGMTSMTPRLMDLMRKR</sequence>
<proteinExistence type="predicted"/>
<dbReference type="Proteomes" id="UP000790709">
    <property type="component" value="Unassembled WGS sequence"/>
</dbReference>
<evidence type="ECO:0000313" key="2">
    <source>
        <dbReference type="Proteomes" id="UP000790709"/>
    </source>
</evidence>
<name>A0ACB8B3T3_9AGAM</name>
<gene>
    <name evidence="1" type="ORF">BV22DRAFT_1039940</name>
</gene>
<evidence type="ECO:0000313" key="1">
    <source>
        <dbReference type="EMBL" id="KAH7920366.1"/>
    </source>
</evidence>
<comment type="caution">
    <text evidence="1">The sequence shown here is derived from an EMBL/GenBank/DDBJ whole genome shotgun (WGS) entry which is preliminary data.</text>
</comment>
<reference evidence="1" key="1">
    <citation type="journal article" date="2021" name="New Phytol.">
        <title>Evolutionary innovations through gain and loss of genes in the ectomycorrhizal Boletales.</title>
        <authorList>
            <person name="Wu G."/>
            <person name="Miyauchi S."/>
            <person name="Morin E."/>
            <person name="Kuo A."/>
            <person name="Drula E."/>
            <person name="Varga T."/>
            <person name="Kohler A."/>
            <person name="Feng B."/>
            <person name="Cao Y."/>
            <person name="Lipzen A."/>
            <person name="Daum C."/>
            <person name="Hundley H."/>
            <person name="Pangilinan J."/>
            <person name="Johnson J."/>
            <person name="Barry K."/>
            <person name="LaButti K."/>
            <person name="Ng V."/>
            <person name="Ahrendt S."/>
            <person name="Min B."/>
            <person name="Choi I.G."/>
            <person name="Park H."/>
            <person name="Plett J.M."/>
            <person name="Magnuson J."/>
            <person name="Spatafora J.W."/>
            <person name="Nagy L.G."/>
            <person name="Henrissat B."/>
            <person name="Grigoriev I.V."/>
            <person name="Yang Z.L."/>
            <person name="Xu J."/>
            <person name="Martin F.M."/>
        </authorList>
    </citation>
    <scope>NUCLEOTIDE SEQUENCE</scope>
    <source>
        <strain evidence="1">KUC20120723A-06</strain>
    </source>
</reference>
<accession>A0ACB8B3T3</accession>